<evidence type="ECO:0000313" key="2">
    <source>
        <dbReference type="EMBL" id="GLU48754.1"/>
    </source>
</evidence>
<accession>A0A9W6UJE8</accession>
<dbReference type="EMBL" id="BSQG01000005">
    <property type="protein sequence ID" value="GLU48754.1"/>
    <property type="molecule type" value="Genomic_DNA"/>
</dbReference>
<keyword evidence="1" id="KW-0812">Transmembrane</keyword>
<sequence length="67" mass="7121">MSTSQSSRTNWPDIVVPLIIGAVLGVAVGALSMVFDQGISVAVALTLGIAMLTGWIVLKARRRLRLE</sequence>
<dbReference type="RefSeq" id="WP_285760235.1">
    <property type="nucleotide sequence ID" value="NZ_BSQG01000005.1"/>
</dbReference>
<keyword evidence="1" id="KW-1133">Transmembrane helix</keyword>
<proteinExistence type="predicted"/>
<gene>
    <name evidence="2" type="ORF">Nans01_31050</name>
</gene>
<evidence type="ECO:0000313" key="3">
    <source>
        <dbReference type="Proteomes" id="UP001165092"/>
    </source>
</evidence>
<feature type="transmembrane region" description="Helical" evidence="1">
    <location>
        <begin position="39"/>
        <end position="58"/>
    </location>
</feature>
<dbReference type="AlphaFoldDB" id="A0A9W6UJE8"/>
<feature type="transmembrane region" description="Helical" evidence="1">
    <location>
        <begin position="12"/>
        <end position="33"/>
    </location>
</feature>
<keyword evidence="1" id="KW-0472">Membrane</keyword>
<name>A0A9W6UJE8_9ACTN</name>
<dbReference type="Proteomes" id="UP001165092">
    <property type="component" value="Unassembled WGS sequence"/>
</dbReference>
<protein>
    <submittedName>
        <fullName evidence="2">Uncharacterized protein</fullName>
    </submittedName>
</protein>
<keyword evidence="3" id="KW-1185">Reference proteome</keyword>
<organism evidence="2 3">
    <name type="scientific">Nocardiopsis ansamitocini</name>
    <dbReference type="NCBI Taxonomy" id="1670832"/>
    <lineage>
        <taxon>Bacteria</taxon>
        <taxon>Bacillati</taxon>
        <taxon>Actinomycetota</taxon>
        <taxon>Actinomycetes</taxon>
        <taxon>Streptosporangiales</taxon>
        <taxon>Nocardiopsidaceae</taxon>
        <taxon>Nocardiopsis</taxon>
    </lineage>
</organism>
<comment type="caution">
    <text evidence="2">The sequence shown here is derived from an EMBL/GenBank/DDBJ whole genome shotgun (WGS) entry which is preliminary data.</text>
</comment>
<evidence type="ECO:0000256" key="1">
    <source>
        <dbReference type="SAM" id="Phobius"/>
    </source>
</evidence>
<reference evidence="2" key="1">
    <citation type="submission" date="2023-02" db="EMBL/GenBank/DDBJ databases">
        <title>Nocardiopsis ansamitocini NBRC 112285.</title>
        <authorList>
            <person name="Ichikawa N."/>
            <person name="Sato H."/>
            <person name="Tonouchi N."/>
        </authorList>
    </citation>
    <scope>NUCLEOTIDE SEQUENCE</scope>
    <source>
        <strain evidence="2">NBRC 112285</strain>
    </source>
</reference>